<evidence type="ECO:0000313" key="3">
    <source>
        <dbReference type="EMBL" id="PWB72361.1"/>
    </source>
</evidence>
<dbReference type="Proteomes" id="UP000250918">
    <property type="component" value="Unassembled WGS sequence"/>
</dbReference>
<dbReference type="CDD" id="cd03801">
    <property type="entry name" value="GT4_PimA-like"/>
    <property type="match status" value="1"/>
</dbReference>
<dbReference type="InterPro" id="IPR028098">
    <property type="entry name" value="Glyco_trans_4-like_N"/>
</dbReference>
<dbReference type="PANTHER" id="PTHR45947:SF3">
    <property type="entry name" value="SULFOQUINOVOSYL TRANSFERASE SQD2"/>
    <property type="match status" value="1"/>
</dbReference>
<protein>
    <recommendedName>
        <fullName evidence="5">Glycosyltransferase family 4 protein</fullName>
    </recommendedName>
</protein>
<name>A0A855X0M7_9BACT</name>
<feature type="domain" description="Glycosyltransferase subfamily 4-like N-terminal" evidence="2">
    <location>
        <begin position="31"/>
        <end position="208"/>
    </location>
</feature>
<comment type="caution">
    <text evidence="3">The sequence shown here is derived from an EMBL/GenBank/DDBJ whole genome shotgun (WGS) entry which is preliminary data.</text>
</comment>
<dbReference type="EMBL" id="PQAP01000087">
    <property type="protein sequence ID" value="PWB72361.1"/>
    <property type="molecule type" value="Genomic_DNA"/>
</dbReference>
<dbReference type="SUPFAM" id="SSF53756">
    <property type="entry name" value="UDP-Glycosyltransferase/glycogen phosphorylase"/>
    <property type="match status" value="1"/>
</dbReference>
<dbReference type="Pfam" id="PF13439">
    <property type="entry name" value="Glyco_transf_4"/>
    <property type="match status" value="1"/>
</dbReference>
<dbReference type="InterPro" id="IPR001296">
    <property type="entry name" value="Glyco_trans_1"/>
</dbReference>
<feature type="domain" description="Glycosyl transferase family 1" evidence="1">
    <location>
        <begin position="220"/>
        <end position="377"/>
    </location>
</feature>
<dbReference type="InterPro" id="IPR050194">
    <property type="entry name" value="Glycosyltransferase_grp1"/>
</dbReference>
<gene>
    <name evidence="3" type="ORF">C3F09_06690</name>
</gene>
<dbReference type="PANTHER" id="PTHR45947">
    <property type="entry name" value="SULFOQUINOVOSYL TRANSFERASE SQD2"/>
    <property type="match status" value="1"/>
</dbReference>
<proteinExistence type="predicted"/>
<dbReference type="Gene3D" id="3.40.50.2000">
    <property type="entry name" value="Glycogen Phosphorylase B"/>
    <property type="match status" value="2"/>
</dbReference>
<evidence type="ECO:0008006" key="5">
    <source>
        <dbReference type="Google" id="ProtNLM"/>
    </source>
</evidence>
<sequence length="404" mass="45180">MLLAVVMADRIKLLILTHNYPRFVGDYAGIFVALQAKRLIDCGIEPVVLAPHDPGIPEYEVVDGVKVYRFRYADSDDDETLAYRGTMHQLVLSSVSGIFKFKRFLDSFRAAAFDIIRKEQIEVVAGNWLVPSGIVMKSIAAKTNLPMILSSHGTDIRLLSKYLIITRRFFGRFVRTLHRWTMVSSFLRDEILKLEPAVADLVEVLPLPHDETVFYRDPALVRDPNMILAVTRFTDQKRVDFLVNAFAMIADRQAEAHLHMYGAGPLQEKIEHLIRGLELHDRITIHPPVSQAELRTVYNRAGMVVLNSFQEGFGLALSEAMMCGAPVIGTNSGGIVDIIKNNQTGLLVELDNSAALADAMMQLLTDEALRIRLADAGHQYATDTYSSGPLAKRYAEIVKSALRK</sequence>
<accession>A0A855X0M7</accession>
<organism evidence="3 4">
    <name type="scientific">candidate division GN15 bacterium</name>
    <dbReference type="NCBI Taxonomy" id="2072418"/>
    <lineage>
        <taxon>Bacteria</taxon>
        <taxon>candidate division GN15</taxon>
    </lineage>
</organism>
<dbReference type="GO" id="GO:0016757">
    <property type="term" value="F:glycosyltransferase activity"/>
    <property type="evidence" value="ECO:0007669"/>
    <property type="project" value="InterPro"/>
</dbReference>
<evidence type="ECO:0000313" key="4">
    <source>
        <dbReference type="Proteomes" id="UP000250918"/>
    </source>
</evidence>
<evidence type="ECO:0000259" key="1">
    <source>
        <dbReference type="Pfam" id="PF00534"/>
    </source>
</evidence>
<evidence type="ECO:0000259" key="2">
    <source>
        <dbReference type="Pfam" id="PF13439"/>
    </source>
</evidence>
<reference evidence="3 4" key="1">
    <citation type="journal article" date="2018" name="ISME J.">
        <title>A methanotrophic archaeon couples anaerobic oxidation of methane to Fe(III) reduction.</title>
        <authorList>
            <person name="Cai C."/>
            <person name="Leu A.O."/>
            <person name="Xie G.J."/>
            <person name="Guo J."/>
            <person name="Feng Y."/>
            <person name="Zhao J.X."/>
            <person name="Tyson G.W."/>
            <person name="Yuan Z."/>
            <person name="Hu S."/>
        </authorList>
    </citation>
    <scope>NUCLEOTIDE SEQUENCE [LARGE SCALE GENOMIC DNA]</scope>
    <source>
        <strain evidence="3">FeB_12</strain>
    </source>
</reference>
<dbReference type="AlphaFoldDB" id="A0A855X0M7"/>
<dbReference type="Pfam" id="PF00534">
    <property type="entry name" value="Glycos_transf_1"/>
    <property type="match status" value="1"/>
</dbReference>